<comment type="caution">
    <text evidence="5">The sequence shown here is derived from an EMBL/GenBank/DDBJ whole genome shotgun (WGS) entry which is preliminary data.</text>
</comment>
<evidence type="ECO:0000259" key="4">
    <source>
        <dbReference type="Pfam" id="PF12688"/>
    </source>
</evidence>
<dbReference type="Pfam" id="PF12688">
    <property type="entry name" value="TPR_5"/>
    <property type="match status" value="1"/>
</dbReference>
<dbReference type="InterPro" id="IPR041656">
    <property type="entry name" value="TPR_5"/>
</dbReference>
<dbReference type="PANTHER" id="PTHR44943:SF8">
    <property type="entry name" value="TPR REPEAT-CONTAINING PROTEIN MJ0263"/>
    <property type="match status" value="1"/>
</dbReference>
<dbReference type="PROSITE" id="PS50005">
    <property type="entry name" value="TPR"/>
    <property type="match status" value="2"/>
</dbReference>
<feature type="repeat" description="TPR" evidence="3">
    <location>
        <begin position="184"/>
        <end position="217"/>
    </location>
</feature>
<dbReference type="InterPro" id="IPR051685">
    <property type="entry name" value="Ycf3/AcsC/BcsC/TPR_MFPF"/>
</dbReference>
<dbReference type="Pfam" id="PF12895">
    <property type="entry name" value="ANAPC3"/>
    <property type="match status" value="1"/>
</dbReference>
<dbReference type="InterPro" id="IPR011990">
    <property type="entry name" value="TPR-like_helical_dom_sf"/>
</dbReference>
<dbReference type="SMART" id="SM00028">
    <property type="entry name" value="TPR"/>
    <property type="match status" value="7"/>
</dbReference>
<gene>
    <name evidence="5" type="ORF">GCM10007108_06080</name>
</gene>
<dbReference type="InterPro" id="IPR019734">
    <property type="entry name" value="TPR_rpt"/>
</dbReference>
<feature type="domain" description="Tetratrico peptide repeat group 5" evidence="4">
    <location>
        <begin position="15"/>
        <end position="63"/>
    </location>
</feature>
<dbReference type="PANTHER" id="PTHR44943">
    <property type="entry name" value="CELLULOSE SYNTHASE OPERON PROTEIN C"/>
    <property type="match status" value="1"/>
</dbReference>
<dbReference type="SUPFAM" id="SSF48452">
    <property type="entry name" value="TPR-like"/>
    <property type="match status" value="2"/>
</dbReference>
<keyword evidence="2 3" id="KW-0802">TPR repeat</keyword>
<reference evidence="5" key="1">
    <citation type="journal article" date="2014" name="Int. J. Syst. Evol. Microbiol.">
        <title>Complete genome sequence of Corynebacterium casei LMG S-19264T (=DSM 44701T), isolated from a smear-ripened cheese.</title>
        <authorList>
            <consortium name="US DOE Joint Genome Institute (JGI-PGF)"/>
            <person name="Walter F."/>
            <person name="Albersmeier A."/>
            <person name="Kalinowski J."/>
            <person name="Ruckert C."/>
        </authorList>
    </citation>
    <scope>NUCLEOTIDE SEQUENCE</scope>
    <source>
        <strain evidence="5">JCM 13583</strain>
    </source>
</reference>
<organism evidence="5 6">
    <name type="scientific">Thermogymnomonas acidicola</name>
    <dbReference type="NCBI Taxonomy" id="399579"/>
    <lineage>
        <taxon>Archaea</taxon>
        <taxon>Methanobacteriati</taxon>
        <taxon>Thermoplasmatota</taxon>
        <taxon>Thermoplasmata</taxon>
        <taxon>Thermoplasmatales</taxon>
        <taxon>Thermogymnomonas</taxon>
    </lineage>
</organism>
<name>A0AA37BRF5_9ARCH</name>
<dbReference type="Pfam" id="PF13176">
    <property type="entry name" value="TPR_7"/>
    <property type="match status" value="1"/>
</dbReference>
<sequence>MQSIRPKEVFVLQERDESRVKYAVSLYSVGKFEEALREIKALLEKDPSDPYYNAFAADCMIQIGNYQQAEKFAGIAQSLEKDNPDYSVLYALALFYNGKPEKALQAINSAIRRGESAERSIIKSQILLALGREEDAVKEARKAVSLEPSEESNRNLGSVLREAGMDDEAEEVYRKIAEDNPNDVEALRAIFEIKEEQGKLREALEIIDRCIEIDPEDYTLLLDRSDLYMALDDPDMAMEDALQASMLSREAPDALLALARIERERGLLQDALKHVESAMEDYAEDPEVHAVRAEILKAIGRTGEATEECMEAVRLGAESDVKYRVGLLLYEMRKYEEAGKIFSELVDDPVYSVSASLYSERCQWKSLHQKS</sequence>
<accession>A0AA37BRF5</accession>
<evidence type="ECO:0000313" key="6">
    <source>
        <dbReference type="Proteomes" id="UP000632195"/>
    </source>
</evidence>
<keyword evidence="1" id="KW-0677">Repeat</keyword>
<dbReference type="Gene3D" id="1.25.40.10">
    <property type="entry name" value="Tetratricopeptide repeat domain"/>
    <property type="match status" value="2"/>
</dbReference>
<evidence type="ECO:0000256" key="2">
    <source>
        <dbReference type="ARBA" id="ARBA00022803"/>
    </source>
</evidence>
<protein>
    <recommendedName>
        <fullName evidence="4">Tetratrico peptide repeat group 5 domain-containing protein</fullName>
    </recommendedName>
</protein>
<evidence type="ECO:0000313" key="5">
    <source>
        <dbReference type="EMBL" id="GGM70813.1"/>
    </source>
</evidence>
<proteinExistence type="predicted"/>
<dbReference type="Proteomes" id="UP000632195">
    <property type="component" value="Unassembled WGS sequence"/>
</dbReference>
<reference evidence="5" key="2">
    <citation type="submission" date="2022-09" db="EMBL/GenBank/DDBJ databases">
        <authorList>
            <person name="Sun Q."/>
            <person name="Ohkuma M."/>
        </authorList>
    </citation>
    <scope>NUCLEOTIDE SEQUENCE</scope>
    <source>
        <strain evidence="5">JCM 13583</strain>
    </source>
</reference>
<evidence type="ECO:0000256" key="1">
    <source>
        <dbReference type="ARBA" id="ARBA00022737"/>
    </source>
</evidence>
<keyword evidence="6" id="KW-1185">Reference proteome</keyword>
<feature type="repeat" description="TPR" evidence="3">
    <location>
        <begin position="150"/>
        <end position="183"/>
    </location>
</feature>
<evidence type="ECO:0000256" key="3">
    <source>
        <dbReference type="PROSITE-ProRule" id="PRU00339"/>
    </source>
</evidence>
<dbReference type="Pfam" id="PF13181">
    <property type="entry name" value="TPR_8"/>
    <property type="match status" value="1"/>
</dbReference>
<dbReference type="AlphaFoldDB" id="A0AA37BRF5"/>
<dbReference type="EMBL" id="BMNY01000001">
    <property type="protein sequence ID" value="GGM70813.1"/>
    <property type="molecule type" value="Genomic_DNA"/>
</dbReference>